<sequence length="238" mass="23565">MAGRLPVAARWAVPGLLMLTFATGLVDAFCYLGLGRVFVGNMTGNVLLLGFSVAPGTGLPVADPLVAMAAFVVGALLGGRIAGSAEAVGWRPGAVFAAEAAVFTTLAVLLATDVLGMNGPGRSVLIVALAVCLGAQTSLVRLMGSRDVTTTVITQSLAGWAANTAVGEGGRATQLRKAASVVTMLAGAAAGALLLQVTAAGVLALAATLAACAAALFLVPSAPATEQKKDATDGRPRP</sequence>
<feature type="transmembrane region" description="Helical" evidence="1">
    <location>
        <begin position="178"/>
        <end position="195"/>
    </location>
</feature>
<feature type="transmembrane region" description="Helical" evidence="1">
    <location>
        <begin position="12"/>
        <end position="34"/>
    </location>
</feature>
<organism evidence="2 3">
    <name type="scientific">Streptomyces montanisoli</name>
    <dbReference type="NCBI Taxonomy" id="2798581"/>
    <lineage>
        <taxon>Bacteria</taxon>
        <taxon>Bacillati</taxon>
        <taxon>Actinomycetota</taxon>
        <taxon>Actinomycetes</taxon>
        <taxon>Kitasatosporales</taxon>
        <taxon>Streptomycetaceae</taxon>
        <taxon>Streptomyces</taxon>
    </lineage>
</organism>
<evidence type="ECO:0000313" key="2">
    <source>
        <dbReference type="EMBL" id="MBP0457897.1"/>
    </source>
</evidence>
<dbReference type="Pfam" id="PF06912">
    <property type="entry name" value="DUF1275"/>
    <property type="match status" value="1"/>
</dbReference>
<name>A0A940RUF5_9ACTN</name>
<dbReference type="EMBL" id="JAGIQL010000030">
    <property type="protein sequence ID" value="MBP0457897.1"/>
    <property type="molecule type" value="Genomic_DNA"/>
</dbReference>
<evidence type="ECO:0000313" key="3">
    <source>
        <dbReference type="Proteomes" id="UP000670475"/>
    </source>
</evidence>
<protein>
    <submittedName>
        <fullName evidence="2">DUF1275 domain-containing protein</fullName>
    </submittedName>
</protein>
<evidence type="ECO:0000256" key="1">
    <source>
        <dbReference type="SAM" id="Phobius"/>
    </source>
</evidence>
<comment type="caution">
    <text evidence="2">The sequence shown here is derived from an EMBL/GenBank/DDBJ whole genome shotgun (WGS) entry which is preliminary data.</text>
</comment>
<accession>A0A940RUF5</accession>
<feature type="transmembrane region" description="Helical" evidence="1">
    <location>
        <begin position="201"/>
        <end position="219"/>
    </location>
</feature>
<keyword evidence="1" id="KW-0472">Membrane</keyword>
<feature type="transmembrane region" description="Helical" evidence="1">
    <location>
        <begin position="65"/>
        <end position="82"/>
    </location>
</feature>
<keyword evidence="3" id="KW-1185">Reference proteome</keyword>
<dbReference type="AlphaFoldDB" id="A0A940RUF5"/>
<dbReference type="PANTHER" id="PTHR37314:SF4">
    <property type="entry name" value="UPF0700 TRANSMEMBRANE PROTEIN YOAK"/>
    <property type="match status" value="1"/>
</dbReference>
<dbReference type="InterPro" id="IPR010699">
    <property type="entry name" value="DUF1275"/>
</dbReference>
<proteinExistence type="predicted"/>
<dbReference type="PANTHER" id="PTHR37314">
    <property type="entry name" value="SLR0142 PROTEIN"/>
    <property type="match status" value="1"/>
</dbReference>
<dbReference type="RefSeq" id="WP_209339654.1">
    <property type="nucleotide sequence ID" value="NZ_JAGIQL010000030.1"/>
</dbReference>
<keyword evidence="1" id="KW-1133">Transmembrane helix</keyword>
<gene>
    <name evidence="2" type="ORF">JFN87_10345</name>
</gene>
<feature type="transmembrane region" description="Helical" evidence="1">
    <location>
        <begin position="94"/>
        <end position="112"/>
    </location>
</feature>
<dbReference type="Proteomes" id="UP000670475">
    <property type="component" value="Unassembled WGS sequence"/>
</dbReference>
<keyword evidence="1" id="KW-0812">Transmembrane</keyword>
<reference evidence="2" key="1">
    <citation type="submission" date="2021-03" db="EMBL/GenBank/DDBJ databases">
        <title>Whole genome sequence of Streptomyces bomunensis MMS17-BM035.</title>
        <authorList>
            <person name="Lee J.H."/>
        </authorList>
    </citation>
    <scope>NUCLEOTIDE SEQUENCE</scope>
    <source>
        <strain evidence="2">MMS17-BM035</strain>
    </source>
</reference>
<feature type="transmembrane region" description="Helical" evidence="1">
    <location>
        <begin position="124"/>
        <end position="143"/>
    </location>
</feature>